<name>A0A562I4G3_MICOL</name>
<protein>
    <recommendedName>
        <fullName evidence="1">DUF5753 domain-containing protein</fullName>
    </recommendedName>
</protein>
<feature type="domain" description="DUF5753" evidence="1">
    <location>
        <begin position="2"/>
        <end position="67"/>
    </location>
</feature>
<reference evidence="2 3" key="1">
    <citation type="submission" date="2019-07" db="EMBL/GenBank/DDBJ databases">
        <title>R&amp;d 2014.</title>
        <authorList>
            <person name="Klenk H.-P."/>
        </authorList>
    </citation>
    <scope>NUCLEOTIDE SEQUENCE [LARGE SCALE GENOMIC DNA]</scope>
    <source>
        <strain evidence="2 3">DSM 43868</strain>
    </source>
</reference>
<dbReference type="Proteomes" id="UP000319825">
    <property type="component" value="Unassembled WGS sequence"/>
</dbReference>
<accession>A0A562I4G3</accession>
<sequence>MTGAFSILEFPLDTNGKEMEPPVVYLESATGAIYLDKSHEAAAYNAIWADMAGRTLNESRSKSFIQQVAEEYSRA</sequence>
<evidence type="ECO:0000313" key="3">
    <source>
        <dbReference type="Proteomes" id="UP000319825"/>
    </source>
</evidence>
<comment type="caution">
    <text evidence="2">The sequence shown here is derived from an EMBL/GenBank/DDBJ whole genome shotgun (WGS) entry which is preliminary data.</text>
</comment>
<dbReference type="Pfam" id="PF19054">
    <property type="entry name" value="DUF5753"/>
    <property type="match status" value="1"/>
</dbReference>
<dbReference type="InterPro" id="IPR043917">
    <property type="entry name" value="DUF5753"/>
</dbReference>
<proteinExistence type="predicted"/>
<gene>
    <name evidence="2" type="ORF">JD77_00852</name>
</gene>
<organism evidence="2 3">
    <name type="scientific">Micromonospora olivasterospora</name>
    <dbReference type="NCBI Taxonomy" id="1880"/>
    <lineage>
        <taxon>Bacteria</taxon>
        <taxon>Bacillati</taxon>
        <taxon>Actinomycetota</taxon>
        <taxon>Actinomycetes</taxon>
        <taxon>Micromonosporales</taxon>
        <taxon>Micromonosporaceae</taxon>
        <taxon>Micromonospora</taxon>
    </lineage>
</organism>
<dbReference type="EMBL" id="VLKE01000001">
    <property type="protein sequence ID" value="TWH65911.1"/>
    <property type="molecule type" value="Genomic_DNA"/>
</dbReference>
<evidence type="ECO:0000259" key="1">
    <source>
        <dbReference type="Pfam" id="PF19054"/>
    </source>
</evidence>
<keyword evidence="3" id="KW-1185">Reference proteome</keyword>
<dbReference type="AlphaFoldDB" id="A0A562I4G3"/>
<evidence type="ECO:0000313" key="2">
    <source>
        <dbReference type="EMBL" id="TWH65911.1"/>
    </source>
</evidence>